<name>A0ABN3CXY1_9ACTN</name>
<organism evidence="2 3">
    <name type="scientific">Nonomuraea monospora</name>
    <dbReference type="NCBI Taxonomy" id="568818"/>
    <lineage>
        <taxon>Bacteria</taxon>
        <taxon>Bacillati</taxon>
        <taxon>Actinomycetota</taxon>
        <taxon>Actinomycetes</taxon>
        <taxon>Streptosporangiales</taxon>
        <taxon>Streptosporangiaceae</taxon>
        <taxon>Nonomuraea</taxon>
    </lineage>
</organism>
<reference evidence="2 3" key="1">
    <citation type="journal article" date="2019" name="Int. J. Syst. Evol. Microbiol.">
        <title>The Global Catalogue of Microorganisms (GCM) 10K type strain sequencing project: providing services to taxonomists for standard genome sequencing and annotation.</title>
        <authorList>
            <consortium name="The Broad Institute Genomics Platform"/>
            <consortium name="The Broad Institute Genome Sequencing Center for Infectious Disease"/>
            <person name="Wu L."/>
            <person name="Ma J."/>
        </authorList>
    </citation>
    <scope>NUCLEOTIDE SEQUENCE [LARGE SCALE GENOMIC DNA]</scope>
    <source>
        <strain evidence="2 3">JCM 16114</strain>
    </source>
</reference>
<evidence type="ECO:0000313" key="2">
    <source>
        <dbReference type="EMBL" id="GAA2214289.1"/>
    </source>
</evidence>
<dbReference type="EMBL" id="BAAAQX010000039">
    <property type="protein sequence ID" value="GAA2214289.1"/>
    <property type="molecule type" value="Genomic_DNA"/>
</dbReference>
<comment type="caution">
    <text evidence="2">The sequence shown here is derived from an EMBL/GenBank/DDBJ whole genome shotgun (WGS) entry which is preliminary data.</text>
</comment>
<sequence>MEAKSRVVLFVCPHGAGKSRIAAAWFAGAAPEGWTATTAGLEPQQQVSVHAPRLLAGTAVEDLLDLALPRPLSAIPDAELVVAIDCRPGAIPGATEWRLQHEAFDEHMTAELKERAQRLARELAR</sequence>
<feature type="domain" description="Phosphotyrosine protein phosphatase I" evidence="1">
    <location>
        <begin position="6"/>
        <end position="122"/>
    </location>
</feature>
<accession>A0ABN3CXY1</accession>
<dbReference type="RefSeq" id="WP_344491507.1">
    <property type="nucleotide sequence ID" value="NZ_BAAAQX010000039.1"/>
</dbReference>
<gene>
    <name evidence="2" type="ORF">GCM10009850_097540</name>
</gene>
<proteinExistence type="predicted"/>
<dbReference type="InterPro" id="IPR023485">
    <property type="entry name" value="Ptyr_pPase"/>
</dbReference>
<dbReference type="InterPro" id="IPR036196">
    <property type="entry name" value="Ptyr_pPase_sf"/>
</dbReference>
<keyword evidence="3" id="KW-1185">Reference proteome</keyword>
<protein>
    <recommendedName>
        <fullName evidence="1">Phosphotyrosine protein phosphatase I domain-containing protein</fullName>
    </recommendedName>
</protein>
<dbReference type="Gene3D" id="3.40.50.2300">
    <property type="match status" value="1"/>
</dbReference>
<dbReference type="SUPFAM" id="SSF52788">
    <property type="entry name" value="Phosphotyrosine protein phosphatases I"/>
    <property type="match status" value="1"/>
</dbReference>
<evidence type="ECO:0000259" key="1">
    <source>
        <dbReference type="SMART" id="SM00226"/>
    </source>
</evidence>
<dbReference type="SMART" id="SM00226">
    <property type="entry name" value="LMWPc"/>
    <property type="match status" value="1"/>
</dbReference>
<evidence type="ECO:0000313" key="3">
    <source>
        <dbReference type="Proteomes" id="UP001499843"/>
    </source>
</evidence>
<dbReference type="Proteomes" id="UP001499843">
    <property type="component" value="Unassembled WGS sequence"/>
</dbReference>